<proteinExistence type="predicted"/>
<protein>
    <submittedName>
        <fullName evidence="2">Uncharacterized protein</fullName>
    </submittedName>
</protein>
<feature type="non-terminal residue" evidence="2">
    <location>
        <position position="1"/>
    </location>
</feature>
<evidence type="ECO:0000256" key="1">
    <source>
        <dbReference type="SAM" id="MobiDB-lite"/>
    </source>
</evidence>
<evidence type="ECO:0000313" key="2">
    <source>
        <dbReference type="EMBL" id="KKL50365.1"/>
    </source>
</evidence>
<gene>
    <name evidence="2" type="ORF">LCGC14_2306230</name>
</gene>
<dbReference type="EMBL" id="LAZR01032626">
    <property type="protein sequence ID" value="KKL50365.1"/>
    <property type="molecule type" value="Genomic_DNA"/>
</dbReference>
<accession>A0A0F9EZF2</accession>
<sequence>VKVSGEFLLSHFQKTAGLEATYDKKVQEIARATDEIRGQVKQITSTMAQPNAPTKEEEFDEDSPERMIDTRVKAIVAPMEERMSTVLNAVKGLAEGLRPQLGESNKKQAKELLEINNIDSTEFDTYQDAMVSVMEKKVGRSITTSEMAAISPAHWVSAFNMAKNQRDAKPSTPTKPKEEVKTPLEEKKEKKIATIATAPGGPGGAPPMPVGGNKSGKTLQEATKSGNWEGFNFHEELKKRAKPMSSNQGE</sequence>
<reference evidence="2" key="1">
    <citation type="journal article" date="2015" name="Nature">
        <title>Complex archaea that bridge the gap between prokaryotes and eukaryotes.</title>
        <authorList>
            <person name="Spang A."/>
            <person name="Saw J.H."/>
            <person name="Jorgensen S.L."/>
            <person name="Zaremba-Niedzwiedzka K."/>
            <person name="Martijn J."/>
            <person name="Lind A.E."/>
            <person name="van Eijk R."/>
            <person name="Schleper C."/>
            <person name="Guy L."/>
            <person name="Ettema T.J."/>
        </authorList>
    </citation>
    <scope>NUCLEOTIDE SEQUENCE</scope>
</reference>
<feature type="compositionally biased region" description="Basic and acidic residues" evidence="1">
    <location>
        <begin position="164"/>
        <end position="192"/>
    </location>
</feature>
<name>A0A0F9EZF2_9ZZZZ</name>
<feature type="region of interest" description="Disordered" evidence="1">
    <location>
        <begin position="44"/>
        <end position="65"/>
    </location>
</feature>
<comment type="caution">
    <text evidence="2">The sequence shown here is derived from an EMBL/GenBank/DDBJ whole genome shotgun (WGS) entry which is preliminary data.</text>
</comment>
<feature type="region of interest" description="Disordered" evidence="1">
    <location>
        <begin position="164"/>
        <end position="250"/>
    </location>
</feature>
<organism evidence="2">
    <name type="scientific">marine sediment metagenome</name>
    <dbReference type="NCBI Taxonomy" id="412755"/>
    <lineage>
        <taxon>unclassified sequences</taxon>
        <taxon>metagenomes</taxon>
        <taxon>ecological metagenomes</taxon>
    </lineage>
</organism>
<dbReference type="AlphaFoldDB" id="A0A0F9EZF2"/>
<feature type="compositionally biased region" description="Polar residues" evidence="1">
    <location>
        <begin position="215"/>
        <end position="226"/>
    </location>
</feature>